<dbReference type="EMBL" id="BK015974">
    <property type="protein sequence ID" value="DAF87945.1"/>
    <property type="molecule type" value="Genomic_DNA"/>
</dbReference>
<evidence type="ECO:0000313" key="1">
    <source>
        <dbReference type="EMBL" id="DAF87945.1"/>
    </source>
</evidence>
<proteinExistence type="predicted"/>
<sequence length="119" mass="13522">MRNYKNYFDGKQAILNKSYSDTSKPCNKVITNYCSDIVSSYNGYIASPGYISYSSDTPIDEIMECLKYNDYQDEDSDFLNDALVYGVAAELMYIDGDGKVRFRLINPLNCFGVYDDSLS</sequence>
<reference evidence="1" key="1">
    <citation type="journal article" date="2021" name="Proc. Natl. Acad. Sci. U.S.A.">
        <title>A Catalog of Tens of Thousands of Viruses from Human Metagenomes Reveals Hidden Associations with Chronic Diseases.</title>
        <authorList>
            <person name="Tisza M.J."/>
            <person name="Buck C.B."/>
        </authorList>
    </citation>
    <scope>NUCLEOTIDE SEQUENCE</scope>
    <source>
        <strain evidence="1">CtNEy24</strain>
    </source>
</reference>
<protein>
    <submittedName>
        <fullName evidence="1">Portal protein</fullName>
    </submittedName>
</protein>
<dbReference type="Pfam" id="PF05133">
    <property type="entry name" value="SPP1_portal"/>
    <property type="match status" value="1"/>
</dbReference>
<accession>A0A8S5U0F7</accession>
<organism evidence="1">
    <name type="scientific">Siphoviridae sp. ctNEy24</name>
    <dbReference type="NCBI Taxonomy" id="2825466"/>
    <lineage>
        <taxon>Viruses</taxon>
        <taxon>Duplodnaviria</taxon>
        <taxon>Heunggongvirae</taxon>
        <taxon>Uroviricota</taxon>
        <taxon>Caudoviricetes</taxon>
    </lineage>
</organism>
<dbReference type="InterPro" id="IPR021145">
    <property type="entry name" value="Portal_protein_SPP1_Gp6-like"/>
</dbReference>
<name>A0A8S5U0F7_9CAUD</name>